<evidence type="ECO:0000313" key="1">
    <source>
        <dbReference type="EMBL" id="KAF2186126.1"/>
    </source>
</evidence>
<dbReference type="EMBL" id="ML994631">
    <property type="protein sequence ID" value="KAF2186126.1"/>
    <property type="molecule type" value="Genomic_DNA"/>
</dbReference>
<name>A0A6A6E8G1_9PEZI</name>
<dbReference type="OrthoDB" id="10261408at2759"/>
<evidence type="ECO:0000313" key="2">
    <source>
        <dbReference type="Proteomes" id="UP000800200"/>
    </source>
</evidence>
<dbReference type="AlphaFoldDB" id="A0A6A6E8G1"/>
<keyword evidence="2" id="KW-1185">Reference proteome</keyword>
<protein>
    <submittedName>
        <fullName evidence="1">Uncharacterized protein</fullName>
    </submittedName>
</protein>
<sequence length="134" mass="15272">MCFVDENRGIVRRRSSGDDLQEDQQEELSMQAMVLPERPALGYNGKSPQCRHGKHRVQKACDNCRKRKVKWYWRAAALSELHRSTCALCLLADSQGSLGRVRLSNFADCMTNLEQGHRAEQSTLCSSNRSDWPC</sequence>
<dbReference type="Proteomes" id="UP000800200">
    <property type="component" value="Unassembled WGS sequence"/>
</dbReference>
<gene>
    <name evidence="1" type="ORF">K469DRAFT_687517</name>
</gene>
<proteinExistence type="predicted"/>
<organism evidence="1 2">
    <name type="scientific">Zopfia rhizophila CBS 207.26</name>
    <dbReference type="NCBI Taxonomy" id="1314779"/>
    <lineage>
        <taxon>Eukaryota</taxon>
        <taxon>Fungi</taxon>
        <taxon>Dikarya</taxon>
        <taxon>Ascomycota</taxon>
        <taxon>Pezizomycotina</taxon>
        <taxon>Dothideomycetes</taxon>
        <taxon>Dothideomycetes incertae sedis</taxon>
        <taxon>Zopfiaceae</taxon>
        <taxon>Zopfia</taxon>
    </lineage>
</organism>
<reference evidence="1" key="1">
    <citation type="journal article" date="2020" name="Stud. Mycol.">
        <title>101 Dothideomycetes genomes: a test case for predicting lifestyles and emergence of pathogens.</title>
        <authorList>
            <person name="Haridas S."/>
            <person name="Albert R."/>
            <person name="Binder M."/>
            <person name="Bloem J."/>
            <person name="Labutti K."/>
            <person name="Salamov A."/>
            <person name="Andreopoulos B."/>
            <person name="Baker S."/>
            <person name="Barry K."/>
            <person name="Bills G."/>
            <person name="Bluhm B."/>
            <person name="Cannon C."/>
            <person name="Castanera R."/>
            <person name="Culley D."/>
            <person name="Daum C."/>
            <person name="Ezra D."/>
            <person name="Gonzalez J."/>
            <person name="Henrissat B."/>
            <person name="Kuo A."/>
            <person name="Liang C."/>
            <person name="Lipzen A."/>
            <person name="Lutzoni F."/>
            <person name="Magnuson J."/>
            <person name="Mondo S."/>
            <person name="Nolan M."/>
            <person name="Ohm R."/>
            <person name="Pangilinan J."/>
            <person name="Park H.-J."/>
            <person name="Ramirez L."/>
            <person name="Alfaro M."/>
            <person name="Sun H."/>
            <person name="Tritt A."/>
            <person name="Yoshinaga Y."/>
            <person name="Zwiers L.-H."/>
            <person name="Turgeon B."/>
            <person name="Goodwin S."/>
            <person name="Spatafora J."/>
            <person name="Crous P."/>
            <person name="Grigoriev I."/>
        </authorList>
    </citation>
    <scope>NUCLEOTIDE SEQUENCE</scope>
    <source>
        <strain evidence="1">CBS 207.26</strain>
    </source>
</reference>
<accession>A0A6A6E8G1</accession>